<dbReference type="GO" id="GO:0003677">
    <property type="term" value="F:DNA binding"/>
    <property type="evidence" value="ECO:0007669"/>
    <property type="project" value="TreeGrafter"/>
</dbReference>
<evidence type="ECO:0000313" key="2">
    <source>
        <dbReference type="EMBL" id="KAF0724899.1"/>
    </source>
</evidence>
<feature type="domain" description="DDE-1" evidence="1">
    <location>
        <begin position="160"/>
        <end position="289"/>
    </location>
</feature>
<dbReference type="InterPro" id="IPR050863">
    <property type="entry name" value="CenT-Element_Derived"/>
</dbReference>
<protein>
    <submittedName>
        <fullName evidence="2">Jerky-like</fullName>
    </submittedName>
</protein>
<evidence type="ECO:0000259" key="1">
    <source>
        <dbReference type="Pfam" id="PF03184"/>
    </source>
</evidence>
<keyword evidence="3" id="KW-1185">Reference proteome</keyword>
<comment type="caution">
    <text evidence="2">The sequence shown here is derived from an EMBL/GenBank/DDBJ whole genome shotgun (WGS) entry which is preliminary data.</text>
</comment>
<dbReference type="Proteomes" id="UP000478052">
    <property type="component" value="Unassembled WGS sequence"/>
</dbReference>
<evidence type="ECO:0000313" key="3">
    <source>
        <dbReference type="Proteomes" id="UP000478052"/>
    </source>
</evidence>
<dbReference type="OrthoDB" id="6606575at2759"/>
<organism evidence="2 3">
    <name type="scientific">Aphis craccivora</name>
    <name type="common">Cowpea aphid</name>
    <dbReference type="NCBI Taxonomy" id="307492"/>
    <lineage>
        <taxon>Eukaryota</taxon>
        <taxon>Metazoa</taxon>
        <taxon>Ecdysozoa</taxon>
        <taxon>Arthropoda</taxon>
        <taxon>Hexapoda</taxon>
        <taxon>Insecta</taxon>
        <taxon>Pterygota</taxon>
        <taxon>Neoptera</taxon>
        <taxon>Paraneoptera</taxon>
        <taxon>Hemiptera</taxon>
        <taxon>Sternorrhyncha</taxon>
        <taxon>Aphidomorpha</taxon>
        <taxon>Aphidoidea</taxon>
        <taxon>Aphididae</taxon>
        <taxon>Aphidini</taxon>
        <taxon>Aphis</taxon>
        <taxon>Aphis</taxon>
    </lineage>
</organism>
<feature type="non-terminal residue" evidence="2">
    <location>
        <position position="359"/>
    </location>
</feature>
<sequence>MMLKTQEKLLKKLDDANQIEIQKMDLFNFFNLRPVLQCLFIEQELANYLKQLAKIFFGLSTMDTKTLAYDYAKANNVYVPDKWHTNKKAFKDWLIGFLKRNSSLLIRTPEVYKQYKFGCQDIWNIDETGVTTVQRPDKIIASKAIKQVGAATSGERGSLVTLVYAVSACGNSVPPLLIFPWKYFKDPFVADGPPGCIGSANPSGWVTIEEFVLFIKHFIIHTQFSKEHPVLIVLDNHASHLSVNMINCRENGIILLSFPPHTSHKLQPLDRSVYSPFKRFYNAAADSWMKSNPGKTMVIYNIPSLIKAALPNAATPKNIISEFTSTGIWPFNKDVFTEEDYIPSEVTNRLLVTENVTSD</sequence>
<gene>
    <name evidence="2" type="ORF">FWK35_00026097</name>
</gene>
<dbReference type="EMBL" id="VUJU01008856">
    <property type="protein sequence ID" value="KAF0724899.1"/>
    <property type="molecule type" value="Genomic_DNA"/>
</dbReference>
<reference evidence="2 3" key="1">
    <citation type="submission" date="2019-08" db="EMBL/GenBank/DDBJ databases">
        <title>Whole genome of Aphis craccivora.</title>
        <authorList>
            <person name="Voronova N.V."/>
            <person name="Shulinski R.S."/>
            <person name="Bandarenka Y.V."/>
            <person name="Zhorov D.G."/>
            <person name="Warner D."/>
        </authorList>
    </citation>
    <scope>NUCLEOTIDE SEQUENCE [LARGE SCALE GENOMIC DNA]</scope>
    <source>
        <strain evidence="2">180601</strain>
        <tissue evidence="2">Whole Body</tissue>
    </source>
</reference>
<proteinExistence type="predicted"/>
<accession>A0A6G0WCH4</accession>
<dbReference type="PANTHER" id="PTHR19303">
    <property type="entry name" value="TRANSPOSON"/>
    <property type="match status" value="1"/>
</dbReference>
<name>A0A6G0WCH4_APHCR</name>
<dbReference type="PANTHER" id="PTHR19303:SF74">
    <property type="entry name" value="POGO TRANSPOSABLE ELEMENT WITH KRAB DOMAIN"/>
    <property type="match status" value="1"/>
</dbReference>
<dbReference type="AlphaFoldDB" id="A0A6G0WCH4"/>
<dbReference type="InterPro" id="IPR004875">
    <property type="entry name" value="DDE_SF_endonuclease_dom"/>
</dbReference>
<dbReference type="Pfam" id="PF03184">
    <property type="entry name" value="DDE_1"/>
    <property type="match status" value="1"/>
</dbReference>
<dbReference type="GO" id="GO:0005634">
    <property type="term" value="C:nucleus"/>
    <property type="evidence" value="ECO:0007669"/>
    <property type="project" value="TreeGrafter"/>
</dbReference>